<evidence type="ECO:0000256" key="1">
    <source>
        <dbReference type="SAM" id="Phobius"/>
    </source>
</evidence>
<dbReference type="Proteomes" id="UP000241647">
    <property type="component" value="Unassembled WGS sequence"/>
</dbReference>
<feature type="domain" description="Mce/MlaD" evidence="2">
    <location>
        <begin position="45"/>
        <end position="116"/>
    </location>
</feature>
<reference evidence="4 5" key="1">
    <citation type="submission" date="2018-02" db="EMBL/GenBank/DDBJ databases">
        <title>8 Nocardia nova and 1 Nocardia cyriacigeorgica strain used for evolution to TMP-SMX.</title>
        <authorList>
            <person name="Mehta H."/>
            <person name="Weng J."/>
            <person name="Shamoo Y."/>
        </authorList>
    </citation>
    <scope>NUCLEOTIDE SEQUENCE [LARGE SCALE GENOMIC DNA]</scope>
    <source>
        <strain evidence="4 5">ATCC 33727</strain>
    </source>
</reference>
<dbReference type="Pfam" id="PF02470">
    <property type="entry name" value="MlaD"/>
    <property type="match status" value="1"/>
</dbReference>
<dbReference type="InterPro" id="IPR003399">
    <property type="entry name" value="Mce/MlaD"/>
</dbReference>
<name>A0A2T2ZCZ6_9NOCA</name>
<proteinExistence type="predicted"/>
<dbReference type="AlphaFoldDB" id="A0A2T2ZCZ6"/>
<sequence>MTSRKSNEKKSHTVRTGLIGILVVVALVVVAVGFDTISSWFSSARTYSAYFGDTGGIVQGDKVFLAGVQVGNVKHIEIEGDKVLMKFDVDGPELGNDSQVAIKTLTVLGRKSLQINSRGAKKLSPNHPIPIEHTTTPYLLTDALGDLSTTVSDLDLGQVTDALGTLSRTLDQTAPNLGAALDGVGRLSNSVASRDKMVQDLFHNAESLTKVLGGRSEQINKLLLDSNTLFEALNQRRQAVQTLLTNLSSVTSNIAGLIDDNQQQLRPVLQQLNSVTDLLNRRKDDLAKAILPASQYITSLGESVASGPFFKAYIMNLLPGQYLQPFIDAAFKDAGLDLTALGGPPPPPAPGAAAAVPAAAAVRAVPVPGLPPLPGLGG</sequence>
<evidence type="ECO:0000259" key="3">
    <source>
        <dbReference type="Pfam" id="PF11887"/>
    </source>
</evidence>
<dbReference type="PANTHER" id="PTHR33371">
    <property type="entry name" value="INTERMEMBRANE PHOSPHOLIPID TRANSPORT SYSTEM BINDING PROTEIN MLAD-RELATED"/>
    <property type="match status" value="1"/>
</dbReference>
<dbReference type="GO" id="GO:0005576">
    <property type="term" value="C:extracellular region"/>
    <property type="evidence" value="ECO:0007669"/>
    <property type="project" value="TreeGrafter"/>
</dbReference>
<organism evidence="4 5">
    <name type="scientific">Nocardia nova</name>
    <dbReference type="NCBI Taxonomy" id="37330"/>
    <lineage>
        <taxon>Bacteria</taxon>
        <taxon>Bacillati</taxon>
        <taxon>Actinomycetota</taxon>
        <taxon>Actinomycetes</taxon>
        <taxon>Mycobacteriales</taxon>
        <taxon>Nocardiaceae</taxon>
        <taxon>Nocardia</taxon>
    </lineage>
</organism>
<comment type="caution">
    <text evidence="4">The sequence shown here is derived from an EMBL/GenBank/DDBJ whole genome shotgun (WGS) entry which is preliminary data.</text>
</comment>
<accession>A0A2T2ZCZ6</accession>
<feature type="transmembrane region" description="Helical" evidence="1">
    <location>
        <begin position="12"/>
        <end position="34"/>
    </location>
</feature>
<keyword evidence="1" id="KW-0472">Membrane</keyword>
<evidence type="ECO:0000313" key="4">
    <source>
        <dbReference type="EMBL" id="PSR65641.1"/>
    </source>
</evidence>
<dbReference type="InterPro" id="IPR052336">
    <property type="entry name" value="MlaD_Phospholipid_Transporter"/>
</dbReference>
<feature type="domain" description="Mammalian cell entry C-terminal" evidence="3">
    <location>
        <begin position="120"/>
        <end position="295"/>
    </location>
</feature>
<dbReference type="NCBIfam" id="TIGR00996">
    <property type="entry name" value="Mtu_fam_mce"/>
    <property type="match status" value="1"/>
</dbReference>
<dbReference type="PRINTS" id="PR01782">
    <property type="entry name" value="MCEVIRFACTOR"/>
</dbReference>
<dbReference type="RefSeq" id="WP_106958387.1">
    <property type="nucleotide sequence ID" value="NZ_PYHS01000002.1"/>
</dbReference>
<gene>
    <name evidence="4" type="ORF">C8259_04690</name>
</gene>
<dbReference type="PANTHER" id="PTHR33371:SF18">
    <property type="entry name" value="MCE-FAMILY PROTEIN MCE3C"/>
    <property type="match status" value="1"/>
</dbReference>
<protein>
    <submittedName>
        <fullName evidence="4">Mammalian cell entry protein</fullName>
    </submittedName>
</protein>
<evidence type="ECO:0000313" key="5">
    <source>
        <dbReference type="Proteomes" id="UP000241647"/>
    </source>
</evidence>
<keyword evidence="1" id="KW-0812">Transmembrane</keyword>
<keyword evidence="1" id="KW-1133">Transmembrane helix</keyword>
<dbReference type="Pfam" id="PF11887">
    <property type="entry name" value="Mce4_CUP1"/>
    <property type="match status" value="1"/>
</dbReference>
<evidence type="ECO:0000259" key="2">
    <source>
        <dbReference type="Pfam" id="PF02470"/>
    </source>
</evidence>
<dbReference type="InterPro" id="IPR005693">
    <property type="entry name" value="Mce"/>
</dbReference>
<dbReference type="EMBL" id="PYHS01000002">
    <property type="protein sequence ID" value="PSR65641.1"/>
    <property type="molecule type" value="Genomic_DNA"/>
</dbReference>
<dbReference type="InterPro" id="IPR024516">
    <property type="entry name" value="Mce_C"/>
</dbReference>